<reference evidence="3" key="2">
    <citation type="submission" date="2016-05" db="EMBL/GenBank/DDBJ databases">
        <title>Comparative analysis highlights variable genome content of wheat rusts and divergence of the mating loci.</title>
        <authorList>
            <person name="Cuomo C.A."/>
            <person name="Bakkeren G."/>
            <person name="Szabo L."/>
            <person name="Khalil H."/>
            <person name="Joly D."/>
            <person name="Goldberg J."/>
            <person name="Young S."/>
            <person name="Zeng Q."/>
            <person name="Fellers J."/>
        </authorList>
    </citation>
    <scope>NUCLEOTIDE SEQUENCE [LARGE SCALE GENOMIC DNA]</scope>
    <source>
        <strain evidence="3">1-1 BBBD Race 1</strain>
    </source>
</reference>
<keyword evidence="5" id="KW-1185">Reference proteome</keyword>
<dbReference type="EnsemblFungi" id="PTTG_02778-t43_1">
    <property type="protein sequence ID" value="PTTG_02778-t43_1-p1"/>
    <property type="gene ID" value="PTTG_02778"/>
</dbReference>
<feature type="compositionally biased region" description="Polar residues" evidence="1">
    <location>
        <begin position="178"/>
        <end position="197"/>
    </location>
</feature>
<dbReference type="Proteomes" id="UP000005240">
    <property type="component" value="Unassembled WGS sequence"/>
</dbReference>
<dbReference type="Gene3D" id="3.30.40.10">
    <property type="entry name" value="Zinc/RING finger domain, C3HC4 (zinc finger)"/>
    <property type="match status" value="1"/>
</dbReference>
<reference evidence="4 5" key="3">
    <citation type="journal article" date="2017" name="G3 (Bethesda)">
        <title>Comparative analysis highlights variable genome content of wheat rusts and divergence of the mating loci.</title>
        <authorList>
            <person name="Cuomo C.A."/>
            <person name="Bakkeren G."/>
            <person name="Khalil H.B."/>
            <person name="Panwar V."/>
            <person name="Joly D."/>
            <person name="Linning R."/>
            <person name="Sakthikumar S."/>
            <person name="Song X."/>
            <person name="Adiconis X."/>
            <person name="Fan L."/>
            <person name="Goldberg J.M."/>
            <person name="Levin J.Z."/>
            <person name="Young S."/>
            <person name="Zeng Q."/>
            <person name="Anikster Y."/>
            <person name="Bruce M."/>
            <person name="Wang M."/>
            <person name="Yin C."/>
            <person name="McCallum B."/>
            <person name="Szabo L.J."/>
            <person name="Hulbert S."/>
            <person name="Chen X."/>
            <person name="Fellers J.P."/>
        </authorList>
    </citation>
    <scope>NUCLEOTIDE SEQUENCE</scope>
    <source>
        <strain evidence="4">isolate 1-1 / race 1 (BBBD)</strain>
        <strain evidence="5">Isolate 1-1 / race 1 (BBBD)</strain>
    </source>
</reference>
<dbReference type="AlphaFoldDB" id="A0A0C4EPS5"/>
<evidence type="ECO:0000313" key="5">
    <source>
        <dbReference type="Proteomes" id="UP000005240"/>
    </source>
</evidence>
<reference evidence="4" key="4">
    <citation type="submission" date="2025-05" db="UniProtKB">
        <authorList>
            <consortium name="EnsemblFungi"/>
        </authorList>
    </citation>
    <scope>IDENTIFICATION</scope>
    <source>
        <strain evidence="4">isolate 1-1 / race 1 (BBBD)</strain>
    </source>
</reference>
<dbReference type="InterPro" id="IPR013083">
    <property type="entry name" value="Znf_RING/FYVE/PHD"/>
</dbReference>
<evidence type="ECO:0000313" key="3">
    <source>
        <dbReference type="EMBL" id="OAV96604.1"/>
    </source>
</evidence>
<dbReference type="EMBL" id="ADAS02000018">
    <property type="protein sequence ID" value="OAV96604.1"/>
    <property type="molecule type" value="Genomic_DNA"/>
</dbReference>
<reference evidence="3" key="1">
    <citation type="submission" date="2009-11" db="EMBL/GenBank/DDBJ databases">
        <authorList>
            <consortium name="The Broad Institute Genome Sequencing Platform"/>
            <person name="Ward D."/>
            <person name="Feldgarden M."/>
            <person name="Earl A."/>
            <person name="Young S.K."/>
            <person name="Zeng Q."/>
            <person name="Koehrsen M."/>
            <person name="Alvarado L."/>
            <person name="Berlin A."/>
            <person name="Bochicchio J."/>
            <person name="Borenstein D."/>
            <person name="Chapman S.B."/>
            <person name="Chen Z."/>
            <person name="Engels R."/>
            <person name="Freedman E."/>
            <person name="Gellesch M."/>
            <person name="Goldberg J."/>
            <person name="Griggs A."/>
            <person name="Gujja S."/>
            <person name="Heilman E."/>
            <person name="Heiman D."/>
            <person name="Hepburn T."/>
            <person name="Howarth C."/>
            <person name="Jen D."/>
            <person name="Larson L."/>
            <person name="Lewis B."/>
            <person name="Mehta T."/>
            <person name="Park D."/>
            <person name="Pearson M."/>
            <person name="Roberts A."/>
            <person name="Saif S."/>
            <person name="Shea T."/>
            <person name="Shenoy N."/>
            <person name="Sisk P."/>
            <person name="Stolte C."/>
            <person name="Sykes S."/>
            <person name="Thomson T."/>
            <person name="Walk T."/>
            <person name="White J."/>
            <person name="Yandava C."/>
            <person name="Izard J."/>
            <person name="Baranova O.V."/>
            <person name="Blanton J.M."/>
            <person name="Tanner A.C."/>
            <person name="Dewhirst F.E."/>
            <person name="Haas B."/>
            <person name="Nusbaum C."/>
            <person name="Birren B."/>
        </authorList>
    </citation>
    <scope>NUCLEOTIDE SEQUENCE [LARGE SCALE GENOMIC DNA]</scope>
    <source>
        <strain evidence="3">1-1 BBBD Race 1</strain>
    </source>
</reference>
<feature type="chain" id="PRO_5009386137" description="RING-type domain-containing protein" evidence="2">
    <location>
        <begin position="20"/>
        <end position="326"/>
    </location>
</feature>
<name>A0A0C4EPS5_PUCT1</name>
<organism evidence="3">
    <name type="scientific">Puccinia triticina (isolate 1-1 / race 1 (BBBD))</name>
    <name type="common">Brown leaf rust fungus</name>
    <dbReference type="NCBI Taxonomy" id="630390"/>
    <lineage>
        <taxon>Eukaryota</taxon>
        <taxon>Fungi</taxon>
        <taxon>Dikarya</taxon>
        <taxon>Basidiomycota</taxon>
        <taxon>Pucciniomycotina</taxon>
        <taxon>Pucciniomycetes</taxon>
        <taxon>Pucciniales</taxon>
        <taxon>Pucciniaceae</taxon>
        <taxon>Puccinia</taxon>
    </lineage>
</organism>
<feature type="region of interest" description="Disordered" evidence="1">
    <location>
        <begin position="99"/>
        <end position="136"/>
    </location>
</feature>
<feature type="compositionally biased region" description="Pro residues" evidence="1">
    <location>
        <begin position="237"/>
        <end position="248"/>
    </location>
</feature>
<feature type="compositionally biased region" description="Polar residues" evidence="1">
    <location>
        <begin position="263"/>
        <end position="292"/>
    </location>
</feature>
<dbReference type="VEuPathDB" id="FungiDB:PTTG_02778"/>
<protein>
    <recommendedName>
        <fullName evidence="6">RING-type domain-containing protein</fullName>
    </recommendedName>
</protein>
<gene>
    <name evidence="3" type="ORF">PTTG_02778</name>
</gene>
<feature type="signal peptide" evidence="2">
    <location>
        <begin position="1"/>
        <end position="19"/>
    </location>
</feature>
<keyword evidence="2" id="KW-0732">Signal</keyword>
<proteinExistence type="predicted"/>
<feature type="region of interest" description="Disordered" evidence="1">
    <location>
        <begin position="177"/>
        <end position="316"/>
    </location>
</feature>
<sequence length="326" mass="35839">MFLNLVVILLFQVAYRSTARSFVGLVDGVDHGLNQASDSNAISASTAAVSSSLAGPISEPSVFHRHPKRSMSRLEAVARAEEGKCPICQSFLRRKEKVVEPTVASPKKTKKLSFRGSKSSKSLPPPPPPDDHKQRELTRVPCCNGEMHTECYEACMTNRLPQCPLCRGAWELPVLPSPSGSTSSNHPATTAEQSPHWVTNAYPMPSSGYPPFQISHGQPTPPSSQGTWWGEQYFLPTPDPYQAPPQPEYPSTSTSPGHAFDYQTYNRDYPSQQSSYHQQDFGHSQYNQGYFTPSQGSTSPPPPLSAREQRSGTAFGDMVNYLTGQY</sequence>
<evidence type="ECO:0000313" key="4">
    <source>
        <dbReference type="EnsemblFungi" id="PTTG_02778-t43_1-p1"/>
    </source>
</evidence>
<evidence type="ECO:0008006" key="6">
    <source>
        <dbReference type="Google" id="ProtNLM"/>
    </source>
</evidence>
<feature type="compositionally biased region" description="Polar residues" evidence="1">
    <location>
        <begin position="215"/>
        <end position="227"/>
    </location>
</feature>
<evidence type="ECO:0000256" key="1">
    <source>
        <dbReference type="SAM" id="MobiDB-lite"/>
    </source>
</evidence>
<evidence type="ECO:0000256" key="2">
    <source>
        <dbReference type="SAM" id="SignalP"/>
    </source>
</evidence>
<accession>A0A0C4EPS5</accession>